<proteinExistence type="inferred from homology"/>
<protein>
    <recommendedName>
        <fullName evidence="3">Reverse transcriptase zinc-binding domain-containing protein</fullName>
    </recommendedName>
</protein>
<gene>
    <name evidence="4" type="ORF">CK203_074167</name>
</gene>
<dbReference type="GO" id="GO:0019903">
    <property type="term" value="F:protein phosphatase binding"/>
    <property type="evidence" value="ECO:0007669"/>
    <property type="project" value="InterPro"/>
</dbReference>
<evidence type="ECO:0000256" key="2">
    <source>
        <dbReference type="ARBA" id="ARBA00023306"/>
    </source>
</evidence>
<accession>A0A438DTJ3</accession>
<dbReference type="Pfam" id="PF04499">
    <property type="entry name" value="SAPS"/>
    <property type="match status" value="1"/>
</dbReference>
<sequence>MVNEMWDPSLGQGGWNLRFHRDFNDWELDLIRGLLNMLRDFRISSKEDSVLWKGGGHGKYGVKDAYNVLAVPNACAFPTKCIWVDKVPTKAAFFAWEAAWGKILTLDRLQKRGWQLPNRCFLCGCEEENVNHILLHCIVVRALWEIVLALVGVQWVFPDNCYKNFESSGAGDLLMLLNVSSDEKVLPTTYGELRPPLGKHRLKDWARLIAKDFTKNKPVEDNDQALVFGTDGDKSTWIVEFIAVLLRTGNEIAEKELVSSGTIQRVLDLFFEYPYNNSLHHHVESIILSCLESKNTIIVDHLFRECDLIGKILQSDKHPIICGNLNQPTIPAAGRNAPRAGNLGHITRISNKLGQLGSSNSRIQAFLQVGNKLEKLYCDFSL</sequence>
<reference evidence="4 5" key="1">
    <citation type="journal article" date="2018" name="PLoS Genet.">
        <title>Population sequencing reveals clonal diversity and ancestral inbreeding in the grapevine cultivar Chardonnay.</title>
        <authorList>
            <person name="Roach M.J."/>
            <person name="Johnson D.L."/>
            <person name="Bohlmann J."/>
            <person name="van Vuuren H.J."/>
            <person name="Jones S.J."/>
            <person name="Pretorius I.S."/>
            <person name="Schmidt S.A."/>
            <person name="Borneman A.R."/>
        </authorList>
    </citation>
    <scope>NUCLEOTIDE SEQUENCE [LARGE SCALE GENOMIC DNA]</scope>
    <source>
        <strain evidence="5">cv. Chardonnay</strain>
        <tissue evidence="4">Leaf</tissue>
    </source>
</reference>
<name>A0A438DTJ3_VITVI</name>
<dbReference type="AlphaFoldDB" id="A0A438DTJ3"/>
<dbReference type="PANTHER" id="PTHR12634">
    <property type="entry name" value="SIT4 YEAST -ASSOCIATING PROTEIN-RELATED"/>
    <property type="match status" value="1"/>
</dbReference>
<evidence type="ECO:0000256" key="1">
    <source>
        <dbReference type="ARBA" id="ARBA00006180"/>
    </source>
</evidence>
<evidence type="ECO:0000313" key="5">
    <source>
        <dbReference type="Proteomes" id="UP000288805"/>
    </source>
</evidence>
<organism evidence="4 5">
    <name type="scientific">Vitis vinifera</name>
    <name type="common">Grape</name>
    <dbReference type="NCBI Taxonomy" id="29760"/>
    <lineage>
        <taxon>Eukaryota</taxon>
        <taxon>Viridiplantae</taxon>
        <taxon>Streptophyta</taxon>
        <taxon>Embryophyta</taxon>
        <taxon>Tracheophyta</taxon>
        <taxon>Spermatophyta</taxon>
        <taxon>Magnoliopsida</taxon>
        <taxon>eudicotyledons</taxon>
        <taxon>Gunneridae</taxon>
        <taxon>Pentapetalae</taxon>
        <taxon>rosids</taxon>
        <taxon>Vitales</taxon>
        <taxon>Vitaceae</taxon>
        <taxon>Viteae</taxon>
        <taxon>Vitis</taxon>
    </lineage>
</organism>
<keyword evidence="2" id="KW-0131">Cell cycle</keyword>
<dbReference type="InterPro" id="IPR026960">
    <property type="entry name" value="RVT-Znf"/>
</dbReference>
<comment type="caution">
    <text evidence="4">The sequence shown here is derived from an EMBL/GenBank/DDBJ whole genome shotgun (WGS) entry which is preliminary data.</text>
</comment>
<comment type="similarity">
    <text evidence="1">Belongs to the SAPS family.</text>
</comment>
<evidence type="ECO:0000259" key="3">
    <source>
        <dbReference type="Pfam" id="PF13966"/>
    </source>
</evidence>
<dbReference type="Proteomes" id="UP000288805">
    <property type="component" value="Unassembled WGS sequence"/>
</dbReference>
<dbReference type="Pfam" id="PF13966">
    <property type="entry name" value="zf-RVT"/>
    <property type="match status" value="1"/>
</dbReference>
<evidence type="ECO:0000313" key="4">
    <source>
        <dbReference type="EMBL" id="RVW38794.1"/>
    </source>
</evidence>
<dbReference type="InterPro" id="IPR007587">
    <property type="entry name" value="SAPS"/>
</dbReference>
<dbReference type="PANTHER" id="PTHR12634:SF8">
    <property type="entry name" value="FIERY MOUNTAIN, ISOFORM D"/>
    <property type="match status" value="1"/>
</dbReference>
<feature type="domain" description="Reverse transcriptase zinc-binding" evidence="3">
    <location>
        <begin position="60"/>
        <end position="144"/>
    </location>
</feature>
<dbReference type="EMBL" id="QGNW01001500">
    <property type="protein sequence ID" value="RVW38794.1"/>
    <property type="molecule type" value="Genomic_DNA"/>
</dbReference>